<dbReference type="RefSeq" id="WP_119379830.1">
    <property type="nucleotide sequence ID" value="NZ_QWGB01000005.1"/>
</dbReference>
<name>A0A399R1J5_9PROT</name>
<dbReference type="Pfam" id="PF00196">
    <property type="entry name" value="GerE"/>
    <property type="match status" value="1"/>
</dbReference>
<keyword evidence="3" id="KW-1185">Reference proteome</keyword>
<dbReference type="InterPro" id="IPR000792">
    <property type="entry name" value="Tscrpt_reg_LuxR_C"/>
</dbReference>
<protein>
    <recommendedName>
        <fullName evidence="1">HTH luxR-type domain-containing protein</fullName>
    </recommendedName>
</protein>
<dbReference type="GO" id="GO:0003677">
    <property type="term" value="F:DNA binding"/>
    <property type="evidence" value="ECO:0007669"/>
    <property type="project" value="InterPro"/>
</dbReference>
<feature type="domain" description="HTH luxR-type" evidence="1">
    <location>
        <begin position="207"/>
        <end position="264"/>
    </location>
</feature>
<dbReference type="Gene3D" id="1.10.10.10">
    <property type="entry name" value="Winged helix-like DNA-binding domain superfamily/Winged helix DNA-binding domain"/>
    <property type="match status" value="1"/>
</dbReference>
<dbReference type="Proteomes" id="UP000265431">
    <property type="component" value="Unassembled WGS sequence"/>
</dbReference>
<dbReference type="AlphaFoldDB" id="A0A399R1J5"/>
<dbReference type="OrthoDB" id="343383at2"/>
<dbReference type="EMBL" id="QWGB01000005">
    <property type="protein sequence ID" value="RIJ24641.1"/>
    <property type="molecule type" value="Genomic_DNA"/>
</dbReference>
<evidence type="ECO:0000259" key="1">
    <source>
        <dbReference type="SMART" id="SM00421"/>
    </source>
</evidence>
<evidence type="ECO:0000313" key="2">
    <source>
        <dbReference type="EMBL" id="RIJ24641.1"/>
    </source>
</evidence>
<dbReference type="InterPro" id="IPR036388">
    <property type="entry name" value="WH-like_DNA-bd_sf"/>
</dbReference>
<reference evidence="2 3" key="1">
    <citation type="submission" date="2018-08" db="EMBL/GenBank/DDBJ databases">
        <title>Henriciella mobilis sp. nov., isolated from seawater.</title>
        <authorList>
            <person name="Cheng H."/>
            <person name="Wu Y.-H."/>
            <person name="Xu X.-W."/>
            <person name="Guo L.-L."/>
        </authorList>
    </citation>
    <scope>NUCLEOTIDE SEQUENCE [LARGE SCALE GENOMIC DNA]</scope>
    <source>
        <strain evidence="2 3">CCUG66934</strain>
    </source>
</reference>
<proteinExistence type="predicted"/>
<dbReference type="SUPFAM" id="SSF46894">
    <property type="entry name" value="C-terminal effector domain of the bipartite response regulators"/>
    <property type="match status" value="1"/>
</dbReference>
<dbReference type="GO" id="GO:0006355">
    <property type="term" value="P:regulation of DNA-templated transcription"/>
    <property type="evidence" value="ECO:0007669"/>
    <property type="project" value="InterPro"/>
</dbReference>
<organism evidence="2 3">
    <name type="scientific">Henriciella barbarensis</name>
    <dbReference type="NCBI Taxonomy" id="86342"/>
    <lineage>
        <taxon>Bacteria</taxon>
        <taxon>Pseudomonadati</taxon>
        <taxon>Pseudomonadota</taxon>
        <taxon>Alphaproteobacteria</taxon>
        <taxon>Hyphomonadales</taxon>
        <taxon>Hyphomonadaceae</taxon>
        <taxon>Henriciella</taxon>
    </lineage>
</organism>
<accession>A0A399R1J5</accession>
<sequence>MQITHVDGPIFGRSRAYEGLGKVVDRIGNETFDPAFMRYMTSLCSAEHFAIYAISDDQCTVIGSGGPNSGHRAKNQSCLYSSKNFWRFDPGLSPVWTSAPDCRPFMAHMEIDEIDDEQMREQVYRPHGVRERVVLSARNSAQTVVISLINTFNRGAFKTDDLAALERMADNIVAMTIKHTELRQSAEEERSALTSLPAIQNCLALGAPQLARREAEVCARILYGMTSLGIALDLGIGEESAMTYRKRAYNRLKIGSQRELLLWYLDLWAQRKTKTLMSVQ</sequence>
<evidence type="ECO:0000313" key="3">
    <source>
        <dbReference type="Proteomes" id="UP000265431"/>
    </source>
</evidence>
<comment type="caution">
    <text evidence="2">The sequence shown here is derived from an EMBL/GenBank/DDBJ whole genome shotgun (WGS) entry which is preliminary data.</text>
</comment>
<gene>
    <name evidence="2" type="ORF">D1224_10570</name>
</gene>
<dbReference type="SMART" id="SM00421">
    <property type="entry name" value="HTH_LUXR"/>
    <property type="match status" value="1"/>
</dbReference>
<dbReference type="InterPro" id="IPR016032">
    <property type="entry name" value="Sig_transdc_resp-reg_C-effctor"/>
</dbReference>